<evidence type="ECO:0000256" key="1">
    <source>
        <dbReference type="ARBA" id="ARBA00022729"/>
    </source>
</evidence>
<dbReference type="NCBIfam" id="TIGR01614">
    <property type="entry name" value="PME_inhib"/>
    <property type="match status" value="1"/>
</dbReference>
<dbReference type="ExpressionAtlas" id="A0A2K3PKL2">
    <property type="expression patterns" value="baseline"/>
</dbReference>
<reference evidence="6 7" key="2">
    <citation type="journal article" date="2017" name="Front. Plant Sci.">
        <title>Gene Classification and Mining of Molecular Markers Useful in Red Clover (Trifolium pratense) Breeding.</title>
        <authorList>
            <person name="Istvanek J."/>
            <person name="Dluhosova J."/>
            <person name="Dluhos P."/>
            <person name="Patkova L."/>
            <person name="Nedelnik J."/>
            <person name="Repkova J."/>
        </authorList>
    </citation>
    <scope>NUCLEOTIDE SEQUENCE [LARGE SCALE GENOMIC DNA]</scope>
    <source>
        <strain evidence="7">cv. Tatra</strain>
        <tissue evidence="6">Young leaves</tissue>
    </source>
</reference>
<dbReference type="GO" id="GO:0004857">
    <property type="term" value="F:enzyme inhibitor activity"/>
    <property type="evidence" value="ECO:0007669"/>
    <property type="project" value="InterPro"/>
</dbReference>
<accession>A0A2K3PKL2</accession>
<dbReference type="Pfam" id="PF04043">
    <property type="entry name" value="PMEI"/>
    <property type="match status" value="1"/>
</dbReference>
<organism evidence="6 7">
    <name type="scientific">Trifolium pratense</name>
    <name type="common">Red clover</name>
    <dbReference type="NCBI Taxonomy" id="57577"/>
    <lineage>
        <taxon>Eukaryota</taxon>
        <taxon>Viridiplantae</taxon>
        <taxon>Streptophyta</taxon>
        <taxon>Embryophyta</taxon>
        <taxon>Tracheophyta</taxon>
        <taxon>Spermatophyta</taxon>
        <taxon>Magnoliopsida</taxon>
        <taxon>eudicotyledons</taxon>
        <taxon>Gunneridae</taxon>
        <taxon>Pentapetalae</taxon>
        <taxon>rosids</taxon>
        <taxon>fabids</taxon>
        <taxon>Fabales</taxon>
        <taxon>Fabaceae</taxon>
        <taxon>Papilionoideae</taxon>
        <taxon>50 kb inversion clade</taxon>
        <taxon>NPAAA clade</taxon>
        <taxon>Hologalegina</taxon>
        <taxon>IRL clade</taxon>
        <taxon>Trifolieae</taxon>
        <taxon>Trifolium</taxon>
    </lineage>
</organism>
<evidence type="ECO:0000313" key="6">
    <source>
        <dbReference type="EMBL" id="PNY15828.1"/>
    </source>
</evidence>
<keyword evidence="1 4" id="KW-0732">Signal</keyword>
<feature type="signal peptide" evidence="4">
    <location>
        <begin position="1"/>
        <end position="24"/>
    </location>
</feature>
<name>A0A2K3PKL2_TRIPR</name>
<comment type="similarity">
    <text evidence="3">Belongs to the PMEI family.</text>
</comment>
<evidence type="ECO:0000256" key="4">
    <source>
        <dbReference type="SAM" id="SignalP"/>
    </source>
</evidence>
<reference evidence="6 7" key="1">
    <citation type="journal article" date="2014" name="Am. J. Bot.">
        <title>Genome assembly and annotation for red clover (Trifolium pratense; Fabaceae).</title>
        <authorList>
            <person name="Istvanek J."/>
            <person name="Jaros M."/>
            <person name="Krenek A."/>
            <person name="Repkova J."/>
        </authorList>
    </citation>
    <scope>NUCLEOTIDE SEQUENCE [LARGE SCALE GENOMIC DNA]</scope>
    <source>
        <strain evidence="7">cv. Tatra</strain>
        <tissue evidence="6">Young leaves</tissue>
    </source>
</reference>
<evidence type="ECO:0000313" key="7">
    <source>
        <dbReference type="Proteomes" id="UP000236291"/>
    </source>
</evidence>
<dbReference type="Proteomes" id="UP000236291">
    <property type="component" value="Unassembled WGS sequence"/>
</dbReference>
<comment type="caution">
    <text evidence="6">The sequence shown here is derived from an EMBL/GenBank/DDBJ whole genome shotgun (WGS) entry which is preliminary data.</text>
</comment>
<dbReference type="SMART" id="SM00856">
    <property type="entry name" value="PMEI"/>
    <property type="match status" value="1"/>
</dbReference>
<dbReference type="CDD" id="cd15800">
    <property type="entry name" value="PMEI-like_2"/>
    <property type="match status" value="1"/>
</dbReference>
<dbReference type="InterPro" id="IPR052421">
    <property type="entry name" value="PCW_Enzyme_Inhibitor"/>
</dbReference>
<evidence type="ECO:0000259" key="5">
    <source>
        <dbReference type="SMART" id="SM00856"/>
    </source>
</evidence>
<dbReference type="AlphaFoldDB" id="A0A2K3PKL2"/>
<gene>
    <name evidence="6" type="ORF">L195_g012531</name>
</gene>
<dbReference type="InterPro" id="IPR006501">
    <property type="entry name" value="Pectinesterase_inhib_dom"/>
</dbReference>
<dbReference type="EMBL" id="ASHM01008002">
    <property type="protein sequence ID" value="PNY15828.1"/>
    <property type="molecule type" value="Genomic_DNA"/>
</dbReference>
<dbReference type="PANTHER" id="PTHR36710">
    <property type="entry name" value="PECTINESTERASE INHIBITOR-LIKE"/>
    <property type="match status" value="1"/>
</dbReference>
<evidence type="ECO:0000256" key="2">
    <source>
        <dbReference type="ARBA" id="ARBA00023157"/>
    </source>
</evidence>
<feature type="domain" description="Pectinesterase inhibitor" evidence="5">
    <location>
        <begin position="112"/>
        <end position="256"/>
    </location>
</feature>
<evidence type="ECO:0000256" key="3">
    <source>
        <dbReference type="ARBA" id="ARBA00038471"/>
    </source>
</evidence>
<dbReference type="InterPro" id="IPR035513">
    <property type="entry name" value="Invertase/methylesterase_inhib"/>
</dbReference>
<proteinExistence type="inferred from homology"/>
<dbReference type="Gene3D" id="1.20.140.40">
    <property type="entry name" value="Invertase/pectin methylesterase inhibitor family protein"/>
    <property type="match status" value="1"/>
</dbReference>
<feature type="chain" id="PRO_5014434073" evidence="4">
    <location>
        <begin position="25"/>
        <end position="266"/>
    </location>
</feature>
<keyword evidence="2" id="KW-1015">Disulfide bond</keyword>
<dbReference type="PANTHER" id="PTHR36710:SF21">
    <property type="entry name" value="PECTINESTERASE INHIBITOR DOMAIN-CONTAINING PROTEIN"/>
    <property type="match status" value="1"/>
</dbReference>
<dbReference type="SUPFAM" id="SSF101148">
    <property type="entry name" value="Plant invertase/pectin methylesterase inhibitor"/>
    <property type="match status" value="1"/>
</dbReference>
<protein>
    <submittedName>
        <fullName evidence="6">Pectinesterase inhibitor</fullName>
    </submittedName>
</protein>
<sequence length="266" mass="28968">MDYTFNKTLLVILSLSSLLLSSNAVPSTRVIDLISTSVPAAAPKSSFVDFTSTRFPAKAPSSIDFISTSSPAETPSSVDFISKSFPAVDASNSHVGNIVSKIATNVAKVATKVDPEILKICNEGGDKTVRCIETLSKLFQGPFDVVKALEIEVNTTLSTVKTLVDTIVRLRNDPSTDKRAIDALDICREQYDMMLDSINQALEILPQQNFADAYNNMCAVISYNSACQEGWDESPGVVRPWDVEPLIQSTVICVDILDNIVNNHKF</sequence>